<comment type="function">
    <text evidence="2">Catalyzes the ATP-dependent phosphorylation of thiamine-monophosphate (TMP) to form thiamine-pyrophosphate (TPP), the active form of vitamin B1.</text>
</comment>
<dbReference type="AlphaFoldDB" id="A0A2U8PNA6"/>
<feature type="binding site" evidence="2">
    <location>
        <position position="73"/>
    </location>
    <ligand>
        <name>Mg(2+)</name>
        <dbReference type="ChEBI" id="CHEBI:18420"/>
        <label>3</label>
    </ligand>
</feature>
<organism evidence="5 6">
    <name type="scientific">Bradyrhizobium amphicarpaeae</name>
    <dbReference type="NCBI Taxonomy" id="1404768"/>
    <lineage>
        <taxon>Bacteria</taxon>
        <taxon>Pseudomonadati</taxon>
        <taxon>Pseudomonadota</taxon>
        <taxon>Alphaproteobacteria</taxon>
        <taxon>Hyphomicrobiales</taxon>
        <taxon>Nitrobacteraceae</taxon>
        <taxon>Bradyrhizobium</taxon>
    </lineage>
</organism>
<feature type="binding site" evidence="2">
    <location>
        <position position="73"/>
    </location>
    <ligand>
        <name>Mg(2+)</name>
        <dbReference type="ChEBI" id="CHEBI:18420"/>
        <label>2</label>
    </ligand>
</feature>
<dbReference type="GO" id="GO:0005524">
    <property type="term" value="F:ATP binding"/>
    <property type="evidence" value="ECO:0007669"/>
    <property type="project" value="UniProtKB-UniRule"/>
</dbReference>
<feature type="binding site" evidence="2">
    <location>
        <position position="212"/>
    </location>
    <ligand>
        <name>Mg(2+)</name>
        <dbReference type="ChEBI" id="CHEBI:18420"/>
        <label>5</label>
    </ligand>
</feature>
<reference evidence="5 6" key="1">
    <citation type="journal article" date="2017" name="Syst. Appl. Microbiol.">
        <title>Soybeans inoculated with root zone soils of Canadian native legumes harbour diverse and novel Bradyrhizobium spp. that possess agricultural potential.</title>
        <authorList>
            <person name="Bromfield E.S.P."/>
            <person name="Cloutier S."/>
            <person name="Tambong J.T."/>
            <person name="Tran Thi T.V."/>
        </authorList>
    </citation>
    <scope>NUCLEOTIDE SEQUENCE [LARGE SCALE GENOMIC DNA]</scope>
    <source>
        <strain evidence="5 6">39S1MB</strain>
    </source>
</reference>
<feature type="binding site" evidence="2">
    <location>
        <position position="27"/>
    </location>
    <ligand>
        <name>Mg(2+)</name>
        <dbReference type="ChEBI" id="CHEBI:18420"/>
        <label>4</label>
    </ligand>
</feature>
<keyword evidence="2" id="KW-0460">Magnesium</keyword>
<feature type="domain" description="PurM-like N-terminal" evidence="3">
    <location>
        <begin position="25"/>
        <end position="137"/>
    </location>
</feature>
<reference evidence="5 6" key="2">
    <citation type="journal article" date="2019" name="Int. J. Syst. Evol. Microbiol.">
        <title>Description and complete genome sequence of Bradyrhizobium amphicarpaeae sp. nov., harbouring photosystem and nitrogen-fixation genes.</title>
        <authorList>
            <person name="Bromfield E.S.P."/>
            <person name="Cloutier S."/>
            <person name="Nguyen H.D.T."/>
        </authorList>
    </citation>
    <scope>NUCLEOTIDE SEQUENCE [LARGE SCALE GENOMIC DNA]</scope>
    <source>
        <strain evidence="5 6">39S1MB</strain>
    </source>
</reference>
<comment type="pathway">
    <text evidence="2">Cofactor biosynthesis; thiamine diphosphate biosynthesis; thiamine diphosphate from thiamine phosphate: step 1/1.</text>
</comment>
<dbReference type="InterPro" id="IPR010918">
    <property type="entry name" value="PurM-like_C_dom"/>
</dbReference>
<feature type="binding site" evidence="2">
    <location>
        <position position="42"/>
    </location>
    <ligand>
        <name>Mg(2+)</name>
        <dbReference type="ChEBI" id="CHEBI:18420"/>
        <label>1</label>
    </ligand>
</feature>
<dbReference type="GO" id="GO:0009030">
    <property type="term" value="F:thiamine-phosphate kinase activity"/>
    <property type="evidence" value="ECO:0007669"/>
    <property type="project" value="UniProtKB-UniRule"/>
</dbReference>
<dbReference type="InterPro" id="IPR036921">
    <property type="entry name" value="PurM-like_N_sf"/>
</dbReference>
<dbReference type="GO" id="GO:0000287">
    <property type="term" value="F:magnesium ion binding"/>
    <property type="evidence" value="ECO:0007669"/>
    <property type="project" value="UniProtKB-UniRule"/>
</dbReference>
<dbReference type="InterPro" id="IPR016188">
    <property type="entry name" value="PurM-like_N"/>
</dbReference>
<name>A0A2U8PNA6_9BRAD</name>
<feature type="binding site" evidence="2">
    <location>
        <position position="43"/>
    </location>
    <ligand>
        <name>Mg(2+)</name>
        <dbReference type="ChEBI" id="CHEBI:18420"/>
        <label>1</label>
    </ligand>
</feature>
<dbReference type="CDD" id="cd02194">
    <property type="entry name" value="ThiL"/>
    <property type="match status" value="1"/>
</dbReference>
<evidence type="ECO:0000259" key="4">
    <source>
        <dbReference type="Pfam" id="PF02769"/>
    </source>
</evidence>
<dbReference type="UniPathway" id="UPA00060">
    <property type="reaction ID" value="UER00142"/>
</dbReference>
<keyword evidence="2" id="KW-0479">Metal-binding</keyword>
<proteinExistence type="inferred from homology"/>
<dbReference type="GO" id="GO:0009229">
    <property type="term" value="P:thiamine diphosphate biosynthetic process"/>
    <property type="evidence" value="ECO:0007669"/>
    <property type="project" value="UniProtKB-UniRule"/>
</dbReference>
<feature type="binding site" evidence="2">
    <location>
        <position position="209"/>
    </location>
    <ligand>
        <name>Mg(2+)</name>
        <dbReference type="ChEBI" id="CHEBI:18420"/>
        <label>3</label>
    </ligand>
</feature>
<dbReference type="HAMAP" id="MF_02128">
    <property type="entry name" value="TMP_kinase"/>
    <property type="match status" value="1"/>
</dbReference>
<keyword evidence="2 5" id="KW-0418">Kinase</keyword>
<sequence>MSKLIDLGEREILKQIIPRFAEGAGDDCAILQTSGGHLVVTTDPVPPPAAAAIGGDNDPFWMGWLLVTINVSDLAAAGAVPLGFLAAIECESERTTESFERLLEGIRASCAAAQIPYVGGNLREASRLSAVGTAFGICDSYSPLTRVGAKEGDSIISIGQGGVFWRDALRLLDGKDFGPKDSSPVFKPISQIGFVHCLAREHLVRAAMDNSDGLLPSLNELASKNSLGIVLNLEALTVPGLTAEESSNAARYWLGWGDWNVILAVSPAHEDRLFELANASKASAHRIGRFTAEHPGLVTLQRGGNTALAPRLESERFAKDSWMLKGVGEYVRMLKEVPLP</sequence>
<dbReference type="PANTHER" id="PTHR30270:SF3">
    <property type="entry name" value="THIAMINE-MONOPHOSPHATE KINASE"/>
    <property type="match status" value="1"/>
</dbReference>
<dbReference type="Gene3D" id="3.90.650.10">
    <property type="entry name" value="PurM-like C-terminal domain"/>
    <property type="match status" value="1"/>
</dbReference>
<dbReference type="SUPFAM" id="SSF56042">
    <property type="entry name" value="PurM C-terminal domain-like"/>
    <property type="match status" value="1"/>
</dbReference>
<evidence type="ECO:0000256" key="1">
    <source>
        <dbReference type="ARBA" id="ARBA00022977"/>
    </source>
</evidence>
<feature type="domain" description="PurM-like C-terminal" evidence="4">
    <location>
        <begin position="151"/>
        <end position="294"/>
    </location>
</feature>
<feature type="binding site" evidence="2">
    <location>
        <position position="146"/>
    </location>
    <ligand>
        <name>ATP</name>
        <dbReference type="ChEBI" id="CHEBI:30616"/>
    </ligand>
</feature>
<dbReference type="Pfam" id="PF00586">
    <property type="entry name" value="AIRS"/>
    <property type="match status" value="1"/>
</dbReference>
<comment type="catalytic activity">
    <reaction evidence="2">
        <text>thiamine phosphate + ATP = thiamine diphosphate + ADP</text>
        <dbReference type="Rhea" id="RHEA:15913"/>
        <dbReference type="ChEBI" id="CHEBI:30616"/>
        <dbReference type="ChEBI" id="CHEBI:37575"/>
        <dbReference type="ChEBI" id="CHEBI:58937"/>
        <dbReference type="ChEBI" id="CHEBI:456216"/>
        <dbReference type="EC" id="2.7.4.16"/>
    </reaction>
</comment>
<evidence type="ECO:0000313" key="5">
    <source>
        <dbReference type="EMBL" id="AWL99258.1"/>
    </source>
</evidence>
<dbReference type="OrthoDB" id="9802811at2"/>
<feature type="binding site" evidence="2">
    <location>
        <begin position="120"/>
        <end position="121"/>
    </location>
    <ligand>
        <name>ATP</name>
        <dbReference type="ChEBI" id="CHEBI:30616"/>
    </ligand>
</feature>
<evidence type="ECO:0000259" key="3">
    <source>
        <dbReference type="Pfam" id="PF00586"/>
    </source>
</evidence>
<dbReference type="Gene3D" id="3.30.1330.10">
    <property type="entry name" value="PurM-like, N-terminal domain"/>
    <property type="match status" value="1"/>
</dbReference>
<keyword evidence="2" id="KW-0808">Transferase</keyword>
<dbReference type="InterPro" id="IPR006283">
    <property type="entry name" value="ThiL-like"/>
</dbReference>
<feature type="binding site" evidence="2">
    <location>
        <position position="121"/>
    </location>
    <ligand>
        <name>Mg(2+)</name>
        <dbReference type="ChEBI" id="CHEBI:18420"/>
        <label>1</label>
    </ligand>
</feature>
<dbReference type="GO" id="GO:0009228">
    <property type="term" value="P:thiamine biosynthetic process"/>
    <property type="evidence" value="ECO:0007669"/>
    <property type="project" value="UniProtKB-KW"/>
</dbReference>
<dbReference type="SUPFAM" id="SSF55326">
    <property type="entry name" value="PurM N-terminal domain-like"/>
    <property type="match status" value="1"/>
</dbReference>
<gene>
    <name evidence="2" type="primary">thiL</name>
    <name evidence="5" type="ORF">CIT40_03985</name>
</gene>
<dbReference type="Proteomes" id="UP000215884">
    <property type="component" value="Chromosome"/>
</dbReference>
<comment type="miscellaneous">
    <text evidence="2">Reaction mechanism of ThiL seems to utilize a direct, inline transfer of the gamma-phosphate of ATP to TMP rather than a phosphorylated enzyme intermediate.</text>
</comment>
<dbReference type="InterPro" id="IPR036676">
    <property type="entry name" value="PurM-like_C_sf"/>
</dbReference>
<comment type="caution">
    <text evidence="2">Lacks conserved residue(s) required for the propagation of feature annotation.</text>
</comment>
<comment type="similarity">
    <text evidence="2">Belongs to the thiamine-monophosphate kinase family.</text>
</comment>
<feature type="binding site" evidence="2">
    <location>
        <position position="43"/>
    </location>
    <ligand>
        <name>Mg(2+)</name>
        <dbReference type="ChEBI" id="CHEBI:18420"/>
        <label>2</label>
    </ligand>
</feature>
<evidence type="ECO:0000256" key="2">
    <source>
        <dbReference type="HAMAP-Rule" id="MF_02128"/>
    </source>
</evidence>
<feature type="binding site" evidence="2">
    <location>
        <position position="73"/>
    </location>
    <ligand>
        <name>Mg(2+)</name>
        <dbReference type="ChEBI" id="CHEBI:18420"/>
        <label>4</label>
    </ligand>
</feature>
<dbReference type="RefSeq" id="WP_094894951.1">
    <property type="nucleotide sequence ID" value="NZ_CP029426.2"/>
</dbReference>
<keyword evidence="1 2" id="KW-0784">Thiamine biosynthesis</keyword>
<feature type="binding site" evidence="2">
    <location>
        <position position="27"/>
    </location>
    <ligand>
        <name>Mg(2+)</name>
        <dbReference type="ChEBI" id="CHEBI:18420"/>
        <label>3</label>
    </ligand>
</feature>
<accession>A0A2U8PNA6</accession>
<keyword evidence="2" id="KW-0547">Nucleotide-binding</keyword>
<keyword evidence="6" id="KW-1185">Reference proteome</keyword>
<evidence type="ECO:0000313" key="6">
    <source>
        <dbReference type="Proteomes" id="UP000215884"/>
    </source>
</evidence>
<dbReference type="PANTHER" id="PTHR30270">
    <property type="entry name" value="THIAMINE-MONOPHOSPHATE KINASE"/>
    <property type="match status" value="1"/>
</dbReference>
<feature type="binding site" evidence="2">
    <location>
        <position position="211"/>
    </location>
    <ligand>
        <name>ATP</name>
        <dbReference type="ChEBI" id="CHEBI:30616"/>
    </ligand>
</feature>
<feature type="binding site" evidence="2">
    <location>
        <position position="41"/>
    </location>
    <ligand>
        <name>Mg(2+)</name>
        <dbReference type="ChEBI" id="CHEBI:18420"/>
        <label>4</label>
    </ligand>
</feature>
<protein>
    <recommendedName>
        <fullName evidence="2">Thiamine-monophosphate kinase</fullName>
        <shortName evidence="2">TMP kinase</shortName>
        <shortName evidence="2">Thiamine-phosphate kinase</shortName>
        <ecNumber evidence="2">2.7.4.16</ecNumber>
    </recommendedName>
</protein>
<keyword evidence="2" id="KW-0067">ATP-binding</keyword>
<dbReference type="EC" id="2.7.4.16" evidence="2"/>
<dbReference type="Pfam" id="PF02769">
    <property type="entry name" value="AIRS_C"/>
    <property type="match status" value="1"/>
</dbReference>
<dbReference type="EMBL" id="CP029426">
    <property type="protein sequence ID" value="AWL99258.1"/>
    <property type="molecule type" value="Genomic_DNA"/>
</dbReference>
<dbReference type="KEGG" id="brq:CIT40_03985"/>